<name>A0A929FBQ2_LEPEC</name>
<keyword evidence="4" id="KW-1185">Reference proteome</keyword>
<dbReference type="Proteomes" id="UP000615026">
    <property type="component" value="Unassembled WGS sequence"/>
</dbReference>
<dbReference type="AlphaFoldDB" id="A0A929FBQ2"/>
<proteinExistence type="predicted"/>
<organism evidence="3 4">
    <name type="scientific">Leptolyngbya cf. ectocarpi LEGE 11479</name>
    <dbReference type="NCBI Taxonomy" id="1828722"/>
    <lineage>
        <taxon>Bacteria</taxon>
        <taxon>Bacillati</taxon>
        <taxon>Cyanobacteriota</taxon>
        <taxon>Cyanophyceae</taxon>
        <taxon>Leptolyngbyales</taxon>
        <taxon>Leptolyngbyaceae</taxon>
        <taxon>Leptolyngbya group</taxon>
        <taxon>Leptolyngbya</taxon>
    </lineage>
</organism>
<feature type="coiled-coil region" evidence="1">
    <location>
        <begin position="50"/>
        <end position="77"/>
    </location>
</feature>
<keyword evidence="2" id="KW-1133">Transmembrane helix</keyword>
<reference evidence="3" key="1">
    <citation type="submission" date="2020-10" db="EMBL/GenBank/DDBJ databases">
        <authorList>
            <person name="Castelo-Branco R."/>
            <person name="Eusebio N."/>
            <person name="Adriana R."/>
            <person name="Vieira A."/>
            <person name="Brugerolle De Fraissinette N."/>
            <person name="Rezende De Castro R."/>
            <person name="Schneider M.P."/>
            <person name="Vasconcelos V."/>
            <person name="Leao P.N."/>
        </authorList>
    </citation>
    <scope>NUCLEOTIDE SEQUENCE</scope>
    <source>
        <strain evidence="3">LEGE 11479</strain>
    </source>
</reference>
<keyword evidence="1" id="KW-0175">Coiled coil</keyword>
<comment type="caution">
    <text evidence="3">The sequence shown here is derived from an EMBL/GenBank/DDBJ whole genome shotgun (WGS) entry which is preliminary data.</text>
</comment>
<keyword evidence="2" id="KW-0472">Membrane</keyword>
<feature type="transmembrane region" description="Helical" evidence="2">
    <location>
        <begin position="6"/>
        <end position="27"/>
    </location>
</feature>
<keyword evidence="2" id="KW-0812">Transmembrane</keyword>
<evidence type="ECO:0000256" key="1">
    <source>
        <dbReference type="SAM" id="Coils"/>
    </source>
</evidence>
<evidence type="ECO:0000313" key="3">
    <source>
        <dbReference type="EMBL" id="MBE9068858.1"/>
    </source>
</evidence>
<protein>
    <submittedName>
        <fullName evidence="3">Uncharacterized protein</fullName>
    </submittedName>
</protein>
<evidence type="ECO:0000256" key="2">
    <source>
        <dbReference type="SAM" id="Phobius"/>
    </source>
</evidence>
<accession>A0A929FBQ2</accession>
<gene>
    <name evidence="3" type="ORF">IQ260_19625</name>
</gene>
<sequence>MQFIVDNLPLFLTVISALATGIGWGAARIRRGYGLERDIRHLKNDYTALSNSTNQLITELERRMDTIEKEIAVIQGINQVFMAQRASHEQSSRDNL</sequence>
<dbReference type="EMBL" id="JADEXP010000208">
    <property type="protein sequence ID" value="MBE9068858.1"/>
    <property type="molecule type" value="Genomic_DNA"/>
</dbReference>
<evidence type="ECO:0000313" key="4">
    <source>
        <dbReference type="Proteomes" id="UP000615026"/>
    </source>
</evidence>
<dbReference type="RefSeq" id="WP_193994785.1">
    <property type="nucleotide sequence ID" value="NZ_JADEXP010000208.1"/>
</dbReference>